<comment type="caution">
    <text evidence="2">The sequence shown here is derived from an EMBL/GenBank/DDBJ whole genome shotgun (WGS) entry which is preliminary data.</text>
</comment>
<evidence type="ECO:0008006" key="4">
    <source>
        <dbReference type="Google" id="ProtNLM"/>
    </source>
</evidence>
<sequence>MSRHGGGTRSAESLDQRGPVTERGARTQVFSDDSVAVLGDLLGLRPVAVASDDETHRAFPTAANPRFYVPTETRRAAAASCLAYNRLRPPAVARRRAVVGWGLGSGVLQRVQGTAMTSGPPTGRFAGADEQLVPLLHELARRLGRDDLSFATSPRNVDPFWTPTLQLFALDGTPVAYAKVGWTELTRAQVETEADVLHQLVRRKRSQFASPTLLERFEWGDTVVSVTAPMPADVVRMSVDDGLRPEALLEVAGLDGPPRLQAFASSGGATWADALVAARPAGLDSARRDAWDRFADAWKRAAELIADLPVPLGRWHGDWVPWNLAWSGASLWVWDWEYSGADRPVGLDAYHWHYQQLHVTGSVDVARALQRSRILGAQSLDSLGVGADTGQVVACAHVLELAARLIDAARAGAPGHLEALGDLPVLCDELVNCAKAAAGGGER</sequence>
<dbReference type="OrthoDB" id="8479674at2"/>
<dbReference type="AlphaFoldDB" id="R4Z384"/>
<gene>
    <name evidence="2" type="ORF">BN381_60034</name>
</gene>
<dbReference type="eggNOG" id="COG0510">
    <property type="taxonomic scope" value="Bacteria"/>
</dbReference>
<feature type="region of interest" description="Disordered" evidence="1">
    <location>
        <begin position="1"/>
        <end position="26"/>
    </location>
</feature>
<dbReference type="Gene3D" id="3.90.1200.10">
    <property type="match status" value="1"/>
</dbReference>
<dbReference type="SUPFAM" id="SSF56112">
    <property type="entry name" value="Protein kinase-like (PK-like)"/>
    <property type="match status" value="1"/>
</dbReference>
<protein>
    <recommendedName>
        <fullName evidence="4">Aminoglycoside phosphotransferase domain-containing protein</fullName>
    </recommendedName>
</protein>
<accession>R4Z384</accession>
<dbReference type="Proteomes" id="UP000018291">
    <property type="component" value="Unassembled WGS sequence"/>
</dbReference>
<evidence type="ECO:0000313" key="2">
    <source>
        <dbReference type="EMBL" id="CCM65130.1"/>
    </source>
</evidence>
<name>R4Z384_9ACTN</name>
<reference evidence="2 3" key="1">
    <citation type="journal article" date="2013" name="ISME J.">
        <title>Metabolic model for the filamentous 'Candidatus Microthrix parvicella' based on genomic and metagenomic analyses.</title>
        <authorList>
            <person name="Jon McIlroy S."/>
            <person name="Kristiansen R."/>
            <person name="Albertsen M."/>
            <person name="Michael Karst S."/>
            <person name="Rossetti S."/>
            <person name="Lund Nielsen J."/>
            <person name="Tandoi V."/>
            <person name="James Seviour R."/>
            <person name="Nielsen P.H."/>
        </authorList>
    </citation>
    <scope>NUCLEOTIDE SEQUENCE [LARGE SCALE GENOMIC DNA]</scope>
    <source>
        <strain evidence="2 3">RN1</strain>
    </source>
</reference>
<dbReference type="STRING" id="1229780.BN381_60034"/>
<dbReference type="HOGENOM" id="CLU_673745_0_0_11"/>
<evidence type="ECO:0000256" key="1">
    <source>
        <dbReference type="SAM" id="MobiDB-lite"/>
    </source>
</evidence>
<dbReference type="InterPro" id="IPR011009">
    <property type="entry name" value="Kinase-like_dom_sf"/>
</dbReference>
<dbReference type="EMBL" id="CANL01000056">
    <property type="protein sequence ID" value="CCM65130.1"/>
    <property type="molecule type" value="Genomic_DNA"/>
</dbReference>
<dbReference type="RefSeq" id="WP_012229605.1">
    <property type="nucleotide sequence ID" value="NZ_HG422565.1"/>
</dbReference>
<proteinExistence type="predicted"/>
<organism evidence="2 3">
    <name type="scientific">Candidatus Neomicrothrix parvicella RN1</name>
    <dbReference type="NCBI Taxonomy" id="1229780"/>
    <lineage>
        <taxon>Bacteria</taxon>
        <taxon>Bacillati</taxon>
        <taxon>Actinomycetota</taxon>
        <taxon>Acidimicrobiia</taxon>
        <taxon>Acidimicrobiales</taxon>
        <taxon>Microthrixaceae</taxon>
        <taxon>Candidatus Neomicrothrix</taxon>
    </lineage>
</organism>
<evidence type="ECO:0000313" key="3">
    <source>
        <dbReference type="Proteomes" id="UP000018291"/>
    </source>
</evidence>
<keyword evidence="3" id="KW-1185">Reference proteome</keyword>